<feature type="transmembrane region" description="Helical" evidence="6">
    <location>
        <begin position="96"/>
        <end position="115"/>
    </location>
</feature>
<evidence type="ECO:0000313" key="8">
    <source>
        <dbReference type="EMBL" id="OOS23413.1"/>
    </source>
</evidence>
<feature type="transmembrane region" description="Helical" evidence="6">
    <location>
        <begin position="149"/>
        <end position="169"/>
    </location>
</feature>
<comment type="subcellular location">
    <subcellularLocation>
        <location evidence="1">Membrane</location>
        <topology evidence="1">Multi-pass membrane protein</topology>
    </subcellularLocation>
</comment>
<evidence type="ECO:0000259" key="7">
    <source>
        <dbReference type="Pfam" id="PF00892"/>
    </source>
</evidence>
<dbReference type="OrthoDB" id="8162550at2"/>
<evidence type="ECO:0000256" key="1">
    <source>
        <dbReference type="ARBA" id="ARBA00004141"/>
    </source>
</evidence>
<dbReference type="PANTHER" id="PTHR32322">
    <property type="entry name" value="INNER MEMBRANE TRANSPORTER"/>
    <property type="match status" value="1"/>
</dbReference>
<evidence type="ECO:0000256" key="4">
    <source>
        <dbReference type="ARBA" id="ARBA00022989"/>
    </source>
</evidence>
<feature type="domain" description="EamA" evidence="7">
    <location>
        <begin position="151"/>
        <end position="281"/>
    </location>
</feature>
<evidence type="ECO:0000313" key="9">
    <source>
        <dbReference type="Proteomes" id="UP000189800"/>
    </source>
</evidence>
<dbReference type="STRING" id="470453.B0680_07070"/>
<keyword evidence="5 6" id="KW-0472">Membrane</keyword>
<gene>
    <name evidence="8" type="ORF">B0680_07070</name>
</gene>
<dbReference type="SUPFAM" id="SSF103481">
    <property type="entry name" value="Multidrug resistance efflux transporter EmrE"/>
    <property type="match status" value="1"/>
</dbReference>
<reference evidence="8 9" key="1">
    <citation type="submission" date="2017-02" db="EMBL/GenBank/DDBJ databases">
        <title>Draft genome sequence of Moraxella pluranimalium CCUG 54913T type strain.</title>
        <authorList>
            <person name="Salva-Serra F."/>
            <person name="Engstrom-Jakobsson H."/>
            <person name="Thorell K."/>
            <person name="Jaen-Luchoro D."/>
            <person name="Gonzales-Siles L."/>
            <person name="Karlsson R."/>
            <person name="Yazdan S."/>
            <person name="Boulund F."/>
            <person name="Johnning A."/>
            <person name="Engstrand L."/>
            <person name="Kristiansson E."/>
            <person name="Moore E."/>
        </authorList>
    </citation>
    <scope>NUCLEOTIDE SEQUENCE [LARGE SCALE GENOMIC DNA]</scope>
    <source>
        <strain evidence="8 9">CCUG 54913</strain>
    </source>
</reference>
<feature type="transmembrane region" description="Helical" evidence="6">
    <location>
        <begin position="181"/>
        <end position="199"/>
    </location>
</feature>
<evidence type="ECO:0000256" key="6">
    <source>
        <dbReference type="SAM" id="Phobius"/>
    </source>
</evidence>
<dbReference type="GO" id="GO:0016020">
    <property type="term" value="C:membrane"/>
    <property type="evidence" value="ECO:0007669"/>
    <property type="project" value="UniProtKB-SubCell"/>
</dbReference>
<keyword evidence="4 6" id="KW-1133">Transmembrane helix</keyword>
<dbReference type="Pfam" id="PF00892">
    <property type="entry name" value="EamA"/>
    <property type="match status" value="2"/>
</dbReference>
<dbReference type="InterPro" id="IPR000620">
    <property type="entry name" value="EamA_dom"/>
</dbReference>
<name>A0A1T0CM75_9GAMM</name>
<feature type="transmembrane region" description="Helical" evidence="6">
    <location>
        <begin position="267"/>
        <end position="288"/>
    </location>
</feature>
<dbReference type="PANTHER" id="PTHR32322:SF2">
    <property type="entry name" value="EAMA DOMAIN-CONTAINING PROTEIN"/>
    <property type="match status" value="1"/>
</dbReference>
<comment type="caution">
    <text evidence="8">The sequence shown here is derived from an EMBL/GenBank/DDBJ whole genome shotgun (WGS) entry which is preliminary data.</text>
</comment>
<comment type="similarity">
    <text evidence="2">Belongs to the EamA transporter family.</text>
</comment>
<keyword evidence="3 6" id="KW-0812">Transmembrane</keyword>
<dbReference type="InterPro" id="IPR037185">
    <property type="entry name" value="EmrE-like"/>
</dbReference>
<keyword evidence="9" id="KW-1185">Reference proteome</keyword>
<evidence type="ECO:0000256" key="5">
    <source>
        <dbReference type="ARBA" id="ARBA00023136"/>
    </source>
</evidence>
<dbReference type="RefSeq" id="WP_078254485.1">
    <property type="nucleotide sequence ID" value="NZ_MUYU01000017.1"/>
</dbReference>
<feature type="transmembrane region" description="Helical" evidence="6">
    <location>
        <begin position="124"/>
        <end position="143"/>
    </location>
</feature>
<evidence type="ECO:0000256" key="3">
    <source>
        <dbReference type="ARBA" id="ARBA00022692"/>
    </source>
</evidence>
<feature type="domain" description="EamA" evidence="7">
    <location>
        <begin position="7"/>
        <end position="137"/>
    </location>
</feature>
<feature type="transmembrane region" description="Helical" evidence="6">
    <location>
        <begin position="211"/>
        <end position="231"/>
    </location>
</feature>
<feature type="transmembrane region" description="Helical" evidence="6">
    <location>
        <begin position="7"/>
        <end position="27"/>
    </location>
</feature>
<proteinExistence type="inferred from homology"/>
<feature type="transmembrane region" description="Helical" evidence="6">
    <location>
        <begin position="238"/>
        <end position="261"/>
    </location>
</feature>
<dbReference type="Proteomes" id="UP000189800">
    <property type="component" value="Unassembled WGS sequence"/>
</dbReference>
<dbReference type="AlphaFoldDB" id="A0A1T0CM75"/>
<accession>A0A1T0CM75</accession>
<protein>
    <submittedName>
        <fullName evidence="8">EamA family transporter</fullName>
    </submittedName>
</protein>
<dbReference type="EMBL" id="MUYU01000017">
    <property type="protein sequence ID" value="OOS23413.1"/>
    <property type="molecule type" value="Genomic_DNA"/>
</dbReference>
<organism evidence="8 9">
    <name type="scientific">Moraxella pluranimalium</name>
    <dbReference type="NCBI Taxonomy" id="470453"/>
    <lineage>
        <taxon>Bacteria</taxon>
        <taxon>Pseudomonadati</taxon>
        <taxon>Pseudomonadota</taxon>
        <taxon>Gammaproteobacteria</taxon>
        <taxon>Moraxellales</taxon>
        <taxon>Moraxellaceae</taxon>
        <taxon>Moraxella</taxon>
    </lineage>
</organism>
<feature type="transmembrane region" description="Helical" evidence="6">
    <location>
        <begin position="39"/>
        <end position="56"/>
    </location>
</feature>
<sequence length="289" mass="31878">MTDDQQGYFFTLITMLIWGSFSLIARLNAYWQIQVWDVLAMRFGIAAMILLPILWLKKDYRFLFDYRMVLLALSGSIGYCVFVYSGFFYAPVVHGVVFLNGTFPLFAALIAYLMLGQKVDRQTGIGLSIIVITLIAMTVMMSMTDGGFGVGDAMFVGSAVCWGLFSVLLRRWSFTPWQVMSGVGIWSAVLYLPVYAMFVTPQFAHAEPLHLAVQGLFHGIAVVIVATLTYAKAVEKIGLFKAGSIANLAPFIASILAVPLLGESLNPIMVCGLIGMALGALQPWRWVVR</sequence>
<evidence type="ECO:0000256" key="2">
    <source>
        <dbReference type="ARBA" id="ARBA00007362"/>
    </source>
</evidence>
<dbReference type="InterPro" id="IPR050638">
    <property type="entry name" value="AA-Vitamin_Transporters"/>
</dbReference>
<feature type="transmembrane region" description="Helical" evidence="6">
    <location>
        <begin position="68"/>
        <end position="90"/>
    </location>
</feature>